<evidence type="ECO:0000313" key="2">
    <source>
        <dbReference type="Proteomes" id="UP000189274"/>
    </source>
</evidence>
<evidence type="ECO:0000313" key="1">
    <source>
        <dbReference type="EMBL" id="ONH74180.1"/>
    </source>
</evidence>
<proteinExistence type="predicted"/>
<comment type="caution">
    <text evidence="1">The sequence shown here is derived from an EMBL/GenBank/DDBJ whole genome shotgun (WGS) entry which is preliminary data.</text>
</comment>
<dbReference type="Proteomes" id="UP000189274">
    <property type="component" value="Unassembled WGS sequence"/>
</dbReference>
<name>A0A1V2LME3_PICKU</name>
<sequence length="43" mass="5062">MLNKSALSAEVLVRRVVRTYRERCPFPQWVRSGSGSGSRRRRR</sequence>
<protein>
    <submittedName>
        <fullName evidence="1">Uncharacterized protein</fullName>
    </submittedName>
</protein>
<gene>
    <name evidence="1" type="ORF">BOH78_2602</name>
</gene>
<dbReference type="EMBL" id="MQVM01000011">
    <property type="protein sequence ID" value="ONH74180.1"/>
    <property type="molecule type" value="Genomic_DNA"/>
</dbReference>
<reference evidence="2" key="1">
    <citation type="journal article" date="2017" name="Genome Announc.">
        <title>Genome sequences of Cyberlindnera fabianii 65, Pichia kudriavzevii 129, and Saccharomyces cerevisiae 131 isolated from fermented masau fruits in Zimbabwe.</title>
        <authorList>
            <person name="van Rijswijck I.M.H."/>
            <person name="Derks M.F.L."/>
            <person name="Abee T."/>
            <person name="de Ridder D."/>
            <person name="Smid E.J."/>
        </authorList>
    </citation>
    <scope>NUCLEOTIDE SEQUENCE [LARGE SCALE GENOMIC DNA]</scope>
    <source>
        <strain evidence="2">129</strain>
    </source>
</reference>
<accession>A0A1V2LME3</accession>
<dbReference type="AlphaFoldDB" id="A0A1V2LME3"/>
<organism evidence="1 2">
    <name type="scientific">Pichia kudriavzevii</name>
    <name type="common">Yeast</name>
    <name type="synonym">Issatchenkia orientalis</name>
    <dbReference type="NCBI Taxonomy" id="4909"/>
    <lineage>
        <taxon>Eukaryota</taxon>
        <taxon>Fungi</taxon>
        <taxon>Dikarya</taxon>
        <taxon>Ascomycota</taxon>
        <taxon>Saccharomycotina</taxon>
        <taxon>Pichiomycetes</taxon>
        <taxon>Pichiales</taxon>
        <taxon>Pichiaceae</taxon>
        <taxon>Pichia</taxon>
    </lineage>
</organism>